<dbReference type="Pfam" id="PF17675">
    <property type="entry name" value="APG6_N"/>
    <property type="match status" value="1"/>
</dbReference>
<evidence type="ECO:0000256" key="3">
    <source>
        <dbReference type="SAM" id="Coils"/>
    </source>
</evidence>
<gene>
    <name evidence="7" type="primary">LOC103594994</name>
</gene>
<keyword evidence="3" id="KW-0175">Coiled coil</keyword>
<dbReference type="Proteomes" id="UP000694923">
    <property type="component" value="Unplaced"/>
</dbReference>
<name>A0ABM0R7C6_GALVR</name>
<dbReference type="RefSeq" id="XP_008576517.1">
    <property type="nucleotide sequence ID" value="XM_008578295.1"/>
</dbReference>
<comment type="similarity">
    <text evidence="1">Belongs to the beclin family.</text>
</comment>
<dbReference type="InterPro" id="IPR040455">
    <property type="entry name" value="Atg6_BARA"/>
</dbReference>
<evidence type="ECO:0000256" key="1">
    <source>
        <dbReference type="ARBA" id="ARBA00005965"/>
    </source>
</evidence>
<feature type="domain" description="Atg6/beclin coiled-coil" evidence="5">
    <location>
        <begin position="116"/>
        <end position="239"/>
    </location>
</feature>
<dbReference type="InterPro" id="IPR038274">
    <property type="entry name" value="Atg6/Beclin_C_sf"/>
</dbReference>
<organism evidence="6 7">
    <name type="scientific">Galeopterus variegatus</name>
    <name type="common">Malayan flying lemur</name>
    <name type="synonym">Cynocephalus variegatus</name>
    <dbReference type="NCBI Taxonomy" id="482537"/>
    <lineage>
        <taxon>Eukaryota</taxon>
        <taxon>Metazoa</taxon>
        <taxon>Chordata</taxon>
        <taxon>Craniata</taxon>
        <taxon>Vertebrata</taxon>
        <taxon>Euteleostomi</taxon>
        <taxon>Mammalia</taxon>
        <taxon>Eutheria</taxon>
        <taxon>Euarchontoglires</taxon>
        <taxon>Dermoptera</taxon>
        <taxon>Cynocephalidae</taxon>
        <taxon>Galeopterus</taxon>
    </lineage>
</organism>
<feature type="coiled-coil region" evidence="3">
    <location>
        <begin position="155"/>
        <end position="245"/>
    </location>
</feature>
<dbReference type="InterPro" id="IPR041691">
    <property type="entry name" value="Atg6/beclin_CC"/>
</dbReference>
<sequence length="428" mass="47582">MSSIRFVCQHCSQPLKVSRFLETLGHPAAGTVAPAQGGPGDTQEDGATCREEMDIQNLQAGPSGGPPADGGRMSRVGADNFTLLGEIGSLRIFSSIHKAAGEIFDILSGQRDVDHPLCEECTDTLFEQLDAQLTATELASQDYRRCLDTSKQVGQEALQTELGDLQQEEARMARELQDVDVNLARAAAELQAAQAETAELQQRERQVQMDCMALEWQHLELQDQLRSVDNQLRHARDQLHQLQKIDVFNATFKIWEEGPLGVINNFRLGCLPTVPVSWNEINAAWGQTALLLLSLSNAIGLQFQRYSLVPCGNHSYLRSLPGGSTELPLFCCGGRGVFWGNRFDRAMRAFLDCMQQFKEEAGKGEQGLCLPYKIHVDKGLLEDAGGSRECYSITTLLNTEERWTQALRLMLLNLKWSLTWVSSKYHPT</sequence>
<accession>A0ABM0R7C6</accession>
<feature type="domain" description="Atg6 BARA" evidence="4">
    <location>
        <begin position="242"/>
        <end position="423"/>
    </location>
</feature>
<protein>
    <submittedName>
        <fullName evidence="7">Beclin-2-like</fullName>
    </submittedName>
</protein>
<evidence type="ECO:0000259" key="5">
    <source>
        <dbReference type="Pfam" id="PF17675"/>
    </source>
</evidence>
<dbReference type="PANTHER" id="PTHR12768:SF5">
    <property type="entry name" value="BECLIN-2"/>
    <property type="match status" value="1"/>
</dbReference>
<reference evidence="7" key="1">
    <citation type="submission" date="2025-08" db="UniProtKB">
        <authorList>
            <consortium name="RefSeq"/>
        </authorList>
    </citation>
    <scope>IDENTIFICATION</scope>
</reference>
<proteinExistence type="inferred from homology"/>
<dbReference type="InterPro" id="IPR007243">
    <property type="entry name" value="Atg6/Beclin"/>
</dbReference>
<evidence type="ECO:0000313" key="7">
    <source>
        <dbReference type="RefSeq" id="XP_008576517.1"/>
    </source>
</evidence>
<keyword evidence="2" id="KW-0072">Autophagy</keyword>
<dbReference type="GeneID" id="103594994"/>
<evidence type="ECO:0000256" key="2">
    <source>
        <dbReference type="ARBA" id="ARBA00023006"/>
    </source>
</evidence>
<evidence type="ECO:0000259" key="4">
    <source>
        <dbReference type="Pfam" id="PF04111"/>
    </source>
</evidence>
<dbReference type="Gene3D" id="1.10.418.40">
    <property type="entry name" value="Autophagy protein 6/Beclin 1"/>
    <property type="match status" value="1"/>
</dbReference>
<dbReference type="Pfam" id="PF04111">
    <property type="entry name" value="APG6"/>
    <property type="match status" value="1"/>
</dbReference>
<keyword evidence="6" id="KW-1185">Reference proteome</keyword>
<dbReference type="PANTHER" id="PTHR12768">
    <property type="entry name" value="BECLIN 1"/>
    <property type="match status" value="1"/>
</dbReference>
<evidence type="ECO:0000313" key="6">
    <source>
        <dbReference type="Proteomes" id="UP000694923"/>
    </source>
</evidence>